<dbReference type="RefSeq" id="WP_146324757.1">
    <property type="nucleotide sequence ID" value="NZ_BAABLR010000022.1"/>
</dbReference>
<sequence length="169" mass="17547">MIKKIFLPLALAATSVMAGCSNDDGANSQTPSTATTTTSATSSSSEPTTPRAEQQQPVTPPPAEPAATNEPYVVECLLDTPGQSLMSDGTVRNTEYCGSQSGAQPDPATIPFANGGTCPHYQCGYGVDANGNPNPSSGELQSLYACETGAITDQEFCTSLRERASLYGW</sequence>
<feature type="region of interest" description="Disordered" evidence="1">
    <location>
        <begin position="19"/>
        <end position="72"/>
    </location>
</feature>
<reference evidence="3 4" key="1">
    <citation type="submission" date="2019-08" db="EMBL/GenBank/DDBJ databases">
        <authorList>
            <person name="Lei W."/>
        </authorList>
    </citation>
    <scope>NUCLEOTIDE SEQUENCE [LARGE SCALE GENOMIC DNA]</scope>
    <source>
        <strain evidence="3 4">CCUG 58627</strain>
    </source>
</reference>
<gene>
    <name evidence="3" type="ORF">FRX94_08780</name>
</gene>
<evidence type="ECO:0000256" key="1">
    <source>
        <dbReference type="SAM" id="MobiDB-lite"/>
    </source>
</evidence>
<keyword evidence="2" id="KW-0732">Signal</keyword>
<evidence type="ECO:0000256" key="2">
    <source>
        <dbReference type="SAM" id="SignalP"/>
    </source>
</evidence>
<dbReference type="Proteomes" id="UP000320791">
    <property type="component" value="Unassembled WGS sequence"/>
</dbReference>
<proteinExistence type="predicted"/>
<name>A0A5C5UDN5_9CORY</name>
<feature type="compositionally biased region" description="Low complexity" evidence="1">
    <location>
        <begin position="30"/>
        <end position="57"/>
    </location>
</feature>
<keyword evidence="4" id="KW-1185">Reference proteome</keyword>
<dbReference type="AlphaFoldDB" id="A0A5C5UDN5"/>
<dbReference type="EMBL" id="VOHM01000019">
    <property type="protein sequence ID" value="TWT24146.1"/>
    <property type="molecule type" value="Genomic_DNA"/>
</dbReference>
<evidence type="ECO:0000313" key="3">
    <source>
        <dbReference type="EMBL" id="TWT24146.1"/>
    </source>
</evidence>
<feature type="signal peptide" evidence="2">
    <location>
        <begin position="1"/>
        <end position="18"/>
    </location>
</feature>
<evidence type="ECO:0008006" key="5">
    <source>
        <dbReference type="Google" id="ProtNLM"/>
    </source>
</evidence>
<feature type="chain" id="PRO_5038699601" description="Secreted protein" evidence="2">
    <location>
        <begin position="19"/>
        <end position="169"/>
    </location>
</feature>
<dbReference type="PROSITE" id="PS51257">
    <property type="entry name" value="PROKAR_LIPOPROTEIN"/>
    <property type="match status" value="1"/>
</dbReference>
<comment type="caution">
    <text evidence="3">The sequence shown here is derived from an EMBL/GenBank/DDBJ whole genome shotgun (WGS) entry which is preliminary data.</text>
</comment>
<organism evidence="3 4">
    <name type="scientific">Corynebacterium canis</name>
    <dbReference type="NCBI Taxonomy" id="679663"/>
    <lineage>
        <taxon>Bacteria</taxon>
        <taxon>Bacillati</taxon>
        <taxon>Actinomycetota</taxon>
        <taxon>Actinomycetes</taxon>
        <taxon>Mycobacteriales</taxon>
        <taxon>Corynebacteriaceae</taxon>
        <taxon>Corynebacterium</taxon>
    </lineage>
</organism>
<evidence type="ECO:0000313" key="4">
    <source>
        <dbReference type="Proteomes" id="UP000320791"/>
    </source>
</evidence>
<dbReference type="OrthoDB" id="4412419at2"/>
<protein>
    <recommendedName>
        <fullName evidence="5">Secreted protein</fullName>
    </recommendedName>
</protein>
<accession>A0A5C5UDN5</accession>